<dbReference type="PANTHER" id="PTHR37477">
    <property type="entry name" value="COBALT-PRECORRIN-5A HYDROLASE"/>
    <property type="match status" value="1"/>
</dbReference>
<dbReference type="InterPro" id="IPR021744">
    <property type="entry name" value="CbiG_N"/>
</dbReference>
<name>A0A0S6UCI9_NEOTH</name>
<dbReference type="Pfam" id="PF11760">
    <property type="entry name" value="CbiG_N"/>
    <property type="match status" value="1"/>
</dbReference>
<evidence type="ECO:0000259" key="3">
    <source>
        <dbReference type="Pfam" id="PF11761"/>
    </source>
</evidence>
<evidence type="ECO:0000259" key="2">
    <source>
        <dbReference type="Pfam" id="PF11760"/>
    </source>
</evidence>
<dbReference type="InterPro" id="IPR038029">
    <property type="entry name" value="GbiG_N_sf"/>
</dbReference>
<dbReference type="InterPro" id="IPR036518">
    <property type="entry name" value="CobE/GbiG_C_sf"/>
</dbReference>
<dbReference type="PANTHER" id="PTHR37477:SF1">
    <property type="entry name" value="COBALT-PRECORRIN-5A HYDROLASE"/>
    <property type="match status" value="1"/>
</dbReference>
<dbReference type="Gene3D" id="3.40.50.11220">
    <property type="match status" value="1"/>
</dbReference>
<feature type="domain" description="CobE/GbiG C-terminal" evidence="1">
    <location>
        <begin position="244"/>
        <end position="365"/>
    </location>
</feature>
<sequence length="371" mass="39387">MEPETIMAREKRLAIVALTRPGLQTALRLAGSLPEGTPVFAPASLAAGGAETDGEIRVDFYSGGLSDFLGEIFHRYRGLILIMAAGIAVRALRTHMVSKLTDPAVVVVDAAGKYAISLLSGHLGGANELARRVAAILGGEAVITTASESRGLPALDLVARRLEMTIWPRDNMTMVMAALVNGEAIDLLVEPPLLARLQGELPDLGARPLEGYSGVRGEGAGIMVTWRRLPLPGPRWVYWRPRVIVAGVGCRRGVPAGTILYALGVALKRAGISRQSLRSLASVDFKAREPGLELAARQLGLELRTFPPDELAACLERHPELSRSQTVAARVGLTGVCEPAAVLAGGDGELLWPKIKYRGVTIALARVQGGK</sequence>
<dbReference type="AlphaFoldDB" id="A0A0S6UCI9"/>
<dbReference type="GO" id="GO:0009236">
    <property type="term" value="P:cobalamin biosynthetic process"/>
    <property type="evidence" value="ECO:0007669"/>
    <property type="project" value="InterPro"/>
</dbReference>
<dbReference type="Pfam" id="PF11761">
    <property type="entry name" value="CbiG_mid"/>
    <property type="match status" value="1"/>
</dbReference>
<accession>A0A0S6UCI9</accession>
<organism evidence="4">
    <name type="scientific">Moorella thermoacetica Y72</name>
    <dbReference type="NCBI Taxonomy" id="1325331"/>
    <lineage>
        <taxon>Bacteria</taxon>
        <taxon>Bacillati</taxon>
        <taxon>Bacillota</taxon>
        <taxon>Clostridia</taxon>
        <taxon>Neomoorellales</taxon>
        <taxon>Neomoorellaceae</taxon>
        <taxon>Neomoorella</taxon>
    </lineage>
</organism>
<evidence type="ECO:0000313" key="4">
    <source>
        <dbReference type="EMBL" id="GAF26839.1"/>
    </source>
</evidence>
<feature type="domain" description="Cobalamin biosynthesis central region" evidence="3">
    <location>
        <begin position="153"/>
        <end position="241"/>
    </location>
</feature>
<protein>
    <submittedName>
        <fullName evidence="4">Cobalamin biosynthesis protein cbiG</fullName>
    </submittedName>
</protein>
<dbReference type="Pfam" id="PF01890">
    <property type="entry name" value="CbiG_C"/>
    <property type="match status" value="1"/>
</dbReference>
<dbReference type="Proteomes" id="UP000063718">
    <property type="component" value="Unassembled WGS sequence"/>
</dbReference>
<dbReference type="SUPFAM" id="SSF159672">
    <property type="entry name" value="CbiG N-terminal domain-like"/>
    <property type="match status" value="1"/>
</dbReference>
<dbReference type="InterPro" id="IPR052553">
    <property type="entry name" value="CbiG_hydrolase"/>
</dbReference>
<dbReference type="Gene3D" id="3.30.420.180">
    <property type="entry name" value="CobE/GbiG C-terminal domain"/>
    <property type="match status" value="1"/>
</dbReference>
<feature type="domain" description="Cobalamin synthesis G N-terminal" evidence="2">
    <location>
        <begin position="68"/>
        <end position="148"/>
    </location>
</feature>
<dbReference type="InterPro" id="IPR002750">
    <property type="entry name" value="CobE/GbiG_C"/>
</dbReference>
<evidence type="ECO:0000259" key="1">
    <source>
        <dbReference type="Pfam" id="PF01890"/>
    </source>
</evidence>
<dbReference type="SUPFAM" id="SSF159664">
    <property type="entry name" value="CobE/GbiG C-terminal domain-like"/>
    <property type="match status" value="1"/>
</dbReference>
<dbReference type="InterPro" id="IPR021745">
    <property type="entry name" value="CbiG_mid"/>
</dbReference>
<reference evidence="4" key="1">
    <citation type="journal article" date="2014" name="Gene">
        <title>Genome-guided analysis of transformation efficiency and carbon dioxide assimilation by Moorella thermoacetica Y72.</title>
        <authorList>
            <person name="Tsukahara K."/>
            <person name="Kita A."/>
            <person name="Nakashimada Y."/>
            <person name="Hoshino T."/>
            <person name="Murakami K."/>
        </authorList>
    </citation>
    <scope>NUCLEOTIDE SEQUENCE [LARGE SCALE GENOMIC DNA]</scope>
    <source>
        <strain evidence="4">Y72</strain>
    </source>
</reference>
<proteinExistence type="predicted"/>
<dbReference type="EMBL" id="DF238840">
    <property type="protein sequence ID" value="GAF26839.1"/>
    <property type="molecule type" value="Genomic_DNA"/>
</dbReference>
<gene>
    <name evidence="4" type="ORF">MTY_2179</name>
</gene>